<dbReference type="CDD" id="cd00839">
    <property type="entry name" value="MPP_PAPs"/>
    <property type="match status" value="1"/>
</dbReference>
<dbReference type="InterPro" id="IPR041792">
    <property type="entry name" value="MPP_PAP"/>
</dbReference>
<dbReference type="Pfam" id="PF00149">
    <property type="entry name" value="Metallophos"/>
    <property type="match status" value="2"/>
</dbReference>
<keyword evidence="4" id="KW-0964">Secreted</keyword>
<feature type="chain" id="PRO_5015023082" description="Purple acid phosphatase" evidence="7">
    <location>
        <begin position="22"/>
        <end position="613"/>
    </location>
</feature>
<dbReference type="PANTHER" id="PTHR45778">
    <property type="entry name" value="PURPLE ACID PHOSPHATASE-RELATED"/>
    <property type="match status" value="1"/>
</dbReference>
<dbReference type="OrthoDB" id="45007at2759"/>
<evidence type="ECO:0000256" key="4">
    <source>
        <dbReference type="ARBA" id="ARBA00022525"/>
    </source>
</evidence>
<keyword evidence="5 7" id="KW-0732">Signal</keyword>
<dbReference type="GO" id="GO:0005576">
    <property type="term" value="C:extracellular region"/>
    <property type="evidence" value="ECO:0007669"/>
    <property type="project" value="UniProtKB-SubCell"/>
</dbReference>
<keyword evidence="7" id="KW-0378">Hydrolase</keyword>
<sequence>MAGRLNALAWAFALFWATVAARQLHEGHDVEAGLCTPQQLHISLTGNPTEMRVQWKTAGGSCPSTVTCGPAIALLQHPMDPSLLRAHHGRQRSYNADDMCAAPARRYGYAAAHLHSAVLTGLEPQGQYFYQIEGGRPVEFTAPVPAGPHHSFSFLVFGDMGEGHHRAAKSPGAPRTVELLQKEHQAGAELVLHIGDISYANGVEEIWDTFMESIEPFARHIPYMVGAGNHEYDYERSGVELGAAAPDASGEREPYQPSWGNYGNDSGGECGVQISRRFIMPDVSDLGYWSRNLNASAADSLAAAAAAAAAGGGGANAAARRNPTLGPNAAAFLRRVAAAEEQQQQEAEVQQPVDRQLQAAAVGEQPVASNPPFWFSYSHGSVHFVVISTEHDLRPGSKQHRWLELDLSRVDRCTTPWVIVGMHRPMYVVYPHKSNRIVGDHLRDQLEDLFNEYQVDLVLSGHVHSYSRTCNVLKERCVPADEGGMTHIIVGCAGHKLTDISYAQEVWLEYAAVRFGYGRITVNSGFSLLFELVGDDGVAHDSVKLHNSRANLRGCNYGQAGAAAAAGAGAAGAAGEGACPGPLCPPWQQAGGAKGQQQAVLRSGGAADGMAAV</sequence>
<dbReference type="Pfam" id="PF14008">
    <property type="entry name" value="Metallophos_C"/>
    <property type="match status" value="1"/>
</dbReference>
<feature type="signal peptide" evidence="7">
    <location>
        <begin position="1"/>
        <end position="21"/>
    </location>
</feature>
<reference evidence="12 13" key="1">
    <citation type="journal article" date="2018" name="Plant J.">
        <title>Genome sequences of Chlorella sorokiniana UTEX 1602 and Micractinium conductrix SAG 241.80: implications to maltose excretion by a green alga.</title>
        <authorList>
            <person name="Arriola M.B."/>
            <person name="Velmurugan N."/>
            <person name="Zhang Y."/>
            <person name="Plunkett M.H."/>
            <person name="Hondzo H."/>
            <person name="Barney B.M."/>
        </authorList>
    </citation>
    <scope>NUCLEOTIDE SEQUENCE [LARGE SCALE GENOMIC DNA]</scope>
    <source>
        <strain evidence="12 13">SAG 241.80</strain>
    </source>
</reference>
<dbReference type="AlphaFoldDB" id="A0A2P6VH12"/>
<dbReference type="SUPFAM" id="SSF56300">
    <property type="entry name" value="Metallo-dependent phosphatases"/>
    <property type="match status" value="1"/>
</dbReference>
<protein>
    <recommendedName>
        <fullName evidence="7">Purple acid phosphatase</fullName>
        <ecNumber evidence="7">3.1.3.2</ecNumber>
    </recommendedName>
</protein>
<evidence type="ECO:0000256" key="2">
    <source>
        <dbReference type="ARBA" id="ARBA00008723"/>
    </source>
</evidence>
<dbReference type="Proteomes" id="UP000239649">
    <property type="component" value="Unassembled WGS sequence"/>
</dbReference>
<evidence type="ECO:0000256" key="5">
    <source>
        <dbReference type="ARBA" id="ARBA00022729"/>
    </source>
</evidence>
<dbReference type="Gene3D" id="3.60.21.10">
    <property type="match status" value="2"/>
</dbReference>
<dbReference type="InterPro" id="IPR029052">
    <property type="entry name" value="Metallo-depent_PP-like"/>
</dbReference>
<comment type="subunit">
    <text evidence="3">Homodimer.</text>
</comment>
<dbReference type="GO" id="GO:0003993">
    <property type="term" value="F:acid phosphatase activity"/>
    <property type="evidence" value="ECO:0007669"/>
    <property type="project" value="UniProtKB-EC"/>
</dbReference>
<dbReference type="GO" id="GO:0046872">
    <property type="term" value="F:metal ion binding"/>
    <property type="evidence" value="ECO:0007669"/>
    <property type="project" value="InterPro"/>
</dbReference>
<evidence type="ECO:0000259" key="10">
    <source>
        <dbReference type="Pfam" id="PF14008"/>
    </source>
</evidence>
<evidence type="ECO:0000256" key="3">
    <source>
        <dbReference type="ARBA" id="ARBA00011738"/>
    </source>
</evidence>
<feature type="domain" description="Purple acid phosphatase C-terminal" evidence="10">
    <location>
        <begin position="484"/>
        <end position="542"/>
    </location>
</feature>
<dbReference type="InterPro" id="IPR025733">
    <property type="entry name" value="PAPs_C"/>
</dbReference>
<evidence type="ECO:0000259" key="9">
    <source>
        <dbReference type="Pfam" id="PF00149"/>
    </source>
</evidence>
<feature type="domain" description="Calcineurin-like phosphoesterase" evidence="9">
    <location>
        <begin position="398"/>
        <end position="466"/>
    </location>
</feature>
<accession>A0A2P6VH12</accession>
<dbReference type="EC" id="3.1.3.2" evidence="7"/>
<gene>
    <name evidence="12" type="ORF">C2E20_3267</name>
</gene>
<keyword evidence="6" id="KW-0325">Glycoprotein</keyword>
<organism evidence="12 13">
    <name type="scientific">Micractinium conductrix</name>
    <dbReference type="NCBI Taxonomy" id="554055"/>
    <lineage>
        <taxon>Eukaryota</taxon>
        <taxon>Viridiplantae</taxon>
        <taxon>Chlorophyta</taxon>
        <taxon>core chlorophytes</taxon>
        <taxon>Trebouxiophyceae</taxon>
        <taxon>Chlorellales</taxon>
        <taxon>Chlorellaceae</taxon>
        <taxon>Chlorella clade</taxon>
        <taxon>Micractinium</taxon>
    </lineage>
</organism>
<dbReference type="STRING" id="554055.A0A2P6VH12"/>
<comment type="similarity">
    <text evidence="2 7">Belongs to the metallophosphoesterase superfamily. Purple acid phosphatase family.</text>
</comment>
<comment type="subcellular location">
    <subcellularLocation>
        <location evidence="1">Secreted</location>
    </subcellularLocation>
</comment>
<dbReference type="InterPro" id="IPR004843">
    <property type="entry name" value="Calcineurin-like_PHP"/>
</dbReference>
<evidence type="ECO:0000313" key="12">
    <source>
        <dbReference type="EMBL" id="PSC73373.1"/>
    </source>
</evidence>
<evidence type="ECO:0000256" key="6">
    <source>
        <dbReference type="ARBA" id="ARBA00023180"/>
    </source>
</evidence>
<feature type="domain" description="Calcineurin-like phosphoesterase" evidence="9">
    <location>
        <begin position="153"/>
        <end position="268"/>
    </location>
</feature>
<dbReference type="Pfam" id="PF16656">
    <property type="entry name" value="Pur_ac_phosph_N"/>
    <property type="match status" value="1"/>
</dbReference>
<dbReference type="SUPFAM" id="SSF49363">
    <property type="entry name" value="Purple acid phosphatase, N-terminal domain"/>
    <property type="match status" value="1"/>
</dbReference>
<evidence type="ECO:0000259" key="11">
    <source>
        <dbReference type="Pfam" id="PF16656"/>
    </source>
</evidence>
<evidence type="ECO:0000256" key="7">
    <source>
        <dbReference type="RuleBase" id="RU361203"/>
    </source>
</evidence>
<dbReference type="PANTHER" id="PTHR45778:SF7">
    <property type="entry name" value="PURPLE ACID PHOSPHATASE"/>
    <property type="match status" value="1"/>
</dbReference>
<proteinExistence type="inferred from homology"/>
<name>A0A2P6VH12_9CHLO</name>
<feature type="region of interest" description="Disordered" evidence="8">
    <location>
        <begin position="245"/>
        <end position="266"/>
    </location>
</feature>
<feature type="domain" description="Purple acid phosphatase N-terminal" evidence="11">
    <location>
        <begin position="37"/>
        <end position="135"/>
    </location>
</feature>
<evidence type="ECO:0000256" key="1">
    <source>
        <dbReference type="ARBA" id="ARBA00004613"/>
    </source>
</evidence>
<dbReference type="InterPro" id="IPR008963">
    <property type="entry name" value="Purple_acid_Pase-like_N"/>
</dbReference>
<dbReference type="EMBL" id="LHPF02000007">
    <property type="protein sequence ID" value="PSC73373.1"/>
    <property type="molecule type" value="Genomic_DNA"/>
</dbReference>
<dbReference type="Gene3D" id="2.60.40.380">
    <property type="entry name" value="Purple acid phosphatase-like, N-terminal"/>
    <property type="match status" value="1"/>
</dbReference>
<evidence type="ECO:0000256" key="8">
    <source>
        <dbReference type="SAM" id="MobiDB-lite"/>
    </source>
</evidence>
<dbReference type="InterPro" id="IPR015914">
    <property type="entry name" value="PAPs_N"/>
</dbReference>
<comment type="catalytic activity">
    <reaction evidence="7">
        <text>a phosphate monoester + H2O = an alcohol + phosphate</text>
        <dbReference type="Rhea" id="RHEA:15017"/>
        <dbReference type="ChEBI" id="CHEBI:15377"/>
        <dbReference type="ChEBI" id="CHEBI:30879"/>
        <dbReference type="ChEBI" id="CHEBI:43474"/>
        <dbReference type="ChEBI" id="CHEBI:67140"/>
        <dbReference type="EC" id="3.1.3.2"/>
    </reaction>
</comment>
<keyword evidence="13" id="KW-1185">Reference proteome</keyword>
<comment type="caution">
    <text evidence="12">The sequence shown here is derived from an EMBL/GenBank/DDBJ whole genome shotgun (WGS) entry which is preliminary data.</text>
</comment>
<evidence type="ECO:0000313" key="13">
    <source>
        <dbReference type="Proteomes" id="UP000239649"/>
    </source>
</evidence>